<protein>
    <submittedName>
        <fullName evidence="2">Protein-tyrosine phosphatase</fullName>
        <ecNumber evidence="2">3.1.3.48</ecNumber>
    </submittedName>
</protein>
<dbReference type="InterPro" id="IPR036196">
    <property type="entry name" value="Ptyr_pPase_sf"/>
</dbReference>
<name>A0ABU0GGJ8_9CELL</name>
<dbReference type="RefSeq" id="WP_070319684.1">
    <property type="nucleotide sequence ID" value="NZ_CP194061.1"/>
</dbReference>
<sequence>MTRTAGPLRVLVVCRANVCRSPLARAVLRTSLGDGVDVVAAGTHAPVGSPACSLVRARVEAEAWLPPTTGAHAVTVADLRSADLVLGADRTVCADVIALLPAARPRVFTLREAGPVARIALGSARDAARPAGARELVGRMPAARAIAWHADAAAATGRRRRGAGPVPPEGARWDVADGHLDDLAAHERTIDAVVAACHDLVDVLAHVLDEERAARS</sequence>
<keyword evidence="3" id="KW-1185">Reference proteome</keyword>
<reference evidence="2 3" key="1">
    <citation type="submission" date="2023-07" db="EMBL/GenBank/DDBJ databases">
        <title>Sequencing the genomes of 1000 actinobacteria strains.</title>
        <authorList>
            <person name="Klenk H.-P."/>
        </authorList>
    </citation>
    <scope>NUCLEOTIDE SEQUENCE [LARGE SCALE GENOMIC DNA]</scope>
    <source>
        <strain evidence="2 3">DSM 14785</strain>
    </source>
</reference>
<dbReference type="EC" id="3.1.3.48" evidence="2"/>
<accession>A0ABU0GGJ8</accession>
<dbReference type="EMBL" id="JAUSVM010000001">
    <property type="protein sequence ID" value="MDQ0424473.1"/>
    <property type="molecule type" value="Genomic_DNA"/>
</dbReference>
<dbReference type="SUPFAM" id="SSF52788">
    <property type="entry name" value="Phosphotyrosine protein phosphatases I"/>
    <property type="match status" value="1"/>
</dbReference>
<proteinExistence type="predicted"/>
<evidence type="ECO:0000259" key="1">
    <source>
        <dbReference type="SMART" id="SM00226"/>
    </source>
</evidence>
<dbReference type="SMART" id="SM00226">
    <property type="entry name" value="LMWPc"/>
    <property type="match status" value="1"/>
</dbReference>
<gene>
    <name evidence="2" type="ORF">JO380_000854</name>
</gene>
<keyword evidence="2" id="KW-0378">Hydrolase</keyword>
<evidence type="ECO:0000313" key="2">
    <source>
        <dbReference type="EMBL" id="MDQ0424473.1"/>
    </source>
</evidence>
<dbReference type="Proteomes" id="UP001240250">
    <property type="component" value="Unassembled WGS sequence"/>
</dbReference>
<comment type="caution">
    <text evidence="2">The sequence shown here is derived from an EMBL/GenBank/DDBJ whole genome shotgun (WGS) entry which is preliminary data.</text>
</comment>
<dbReference type="Gene3D" id="3.40.50.2300">
    <property type="match status" value="1"/>
</dbReference>
<evidence type="ECO:0000313" key="3">
    <source>
        <dbReference type="Proteomes" id="UP001240250"/>
    </source>
</evidence>
<feature type="domain" description="Phosphotyrosine protein phosphatase I" evidence="1">
    <location>
        <begin position="8"/>
        <end position="139"/>
    </location>
</feature>
<dbReference type="GO" id="GO:0004725">
    <property type="term" value="F:protein tyrosine phosphatase activity"/>
    <property type="evidence" value="ECO:0007669"/>
    <property type="project" value="UniProtKB-EC"/>
</dbReference>
<dbReference type="InterPro" id="IPR023485">
    <property type="entry name" value="Ptyr_pPase"/>
</dbReference>
<organism evidence="2 3">
    <name type="scientific">Cellulomonas iranensis</name>
    <dbReference type="NCBI Taxonomy" id="76862"/>
    <lineage>
        <taxon>Bacteria</taxon>
        <taxon>Bacillati</taxon>
        <taxon>Actinomycetota</taxon>
        <taxon>Actinomycetes</taxon>
        <taxon>Micrococcales</taxon>
        <taxon>Cellulomonadaceae</taxon>
        <taxon>Cellulomonas</taxon>
    </lineage>
</organism>
<dbReference type="Pfam" id="PF01451">
    <property type="entry name" value="LMWPc"/>
    <property type="match status" value="1"/>
</dbReference>